<evidence type="ECO:0000313" key="11">
    <source>
        <dbReference type="Proteomes" id="UP000694005"/>
    </source>
</evidence>
<dbReference type="EMBL" id="LS974621">
    <property type="protein sequence ID" value="CAG7874489.1"/>
    <property type="molecule type" value="Genomic_DNA"/>
</dbReference>
<dbReference type="GO" id="GO:0005634">
    <property type="term" value="C:nucleus"/>
    <property type="evidence" value="ECO:0007669"/>
    <property type="project" value="UniProtKB-ARBA"/>
</dbReference>
<keyword evidence="4" id="KW-0862">Zinc</keyword>
<accession>A0A8D9DFE6</accession>
<feature type="compositionally biased region" description="Polar residues" evidence="7">
    <location>
        <begin position="158"/>
        <end position="180"/>
    </location>
</feature>
<sequence>MNCNNIILKSQGDSLLGFASENVLFSSNHCINYLYTFENVVVKRTSCPFCPMKCGSLKGVKHHLMSSHALFDFNFRLSENGHPNFDVSVKPDAFTNGVLTYDLEEHNRVNTYLYRSKSRMRGQRGVPKGRKCCKIFEKYSEDVPRDKANEISHVNGDNIPSSLARTRLSGQTSDIQTKTQPEIGRSSKAKEPRAIGRKRLNPQRVGAERTDIRSRQFYHSQTLQPMTLEEVLSDADSDNEDDQEFKDFQERMKIDRLVDASDEEKRFMWLWNTFIRKQRVYADKHVPWACEEFVKLHAKELITPKLLWQWRMFAVDTLCLKYGLICAKTMDKCSIILQKAQEAEEAPEEAAAAAEVAAAAEAEAAVAAAEKAAAAAKVAADAAAAKASAAKGTRKSARTQKKKKQEAASSSKANANGNEPQPMELDEEQH</sequence>
<evidence type="ECO:0000256" key="5">
    <source>
        <dbReference type="ARBA" id="ARBA00023015"/>
    </source>
</evidence>
<keyword evidence="6" id="KW-0804">Transcription</keyword>
<dbReference type="InterPro" id="IPR057540">
    <property type="entry name" value="Znf_SUZ12"/>
</dbReference>
<evidence type="ECO:0000256" key="6">
    <source>
        <dbReference type="ARBA" id="ARBA00023163"/>
    </source>
</evidence>
<keyword evidence="3" id="KW-0863">Zinc-finger</keyword>
<evidence type="ECO:0000256" key="3">
    <source>
        <dbReference type="ARBA" id="ARBA00022771"/>
    </source>
</evidence>
<evidence type="ECO:0000256" key="7">
    <source>
        <dbReference type="SAM" id="MobiDB-lite"/>
    </source>
</evidence>
<evidence type="ECO:0000259" key="9">
    <source>
        <dbReference type="Pfam" id="PF23320"/>
    </source>
</evidence>
<feature type="region of interest" description="Disordered" evidence="7">
    <location>
        <begin position="387"/>
        <end position="430"/>
    </location>
</feature>
<keyword evidence="5" id="KW-0805">Transcription regulation</keyword>
<dbReference type="InterPro" id="IPR019135">
    <property type="entry name" value="Polycomb_protein_VEFS-Box"/>
</dbReference>
<dbReference type="PANTHER" id="PTHR22597">
    <property type="entry name" value="POLYCOMB GROUP PROTEIN"/>
    <property type="match status" value="1"/>
</dbReference>
<dbReference type="Pfam" id="PF23320">
    <property type="entry name" value="Zn_SUZ12"/>
    <property type="match status" value="1"/>
</dbReference>
<feature type="compositionally biased region" description="Low complexity" evidence="7">
    <location>
        <begin position="407"/>
        <end position="419"/>
    </location>
</feature>
<comment type="similarity">
    <text evidence="1">Belongs to the VEFS (VRN2-EMF2-FIS2-SU(Z)12) family.</text>
</comment>
<name>A0A8D9DFE6_BRACM</name>
<feature type="domain" description="Polycomb protein SUZ12-like zinc finger" evidence="9">
    <location>
        <begin position="41"/>
        <end position="90"/>
    </location>
</feature>
<feature type="domain" description="Polycomb protein VEFS-Box" evidence="8">
    <location>
        <begin position="212"/>
        <end position="330"/>
    </location>
</feature>
<reference evidence="10 11" key="1">
    <citation type="submission" date="2021-07" db="EMBL/GenBank/DDBJ databases">
        <authorList>
            <consortium name="Genoscope - CEA"/>
            <person name="William W."/>
        </authorList>
    </citation>
    <scope>NUCLEOTIDE SEQUENCE [LARGE SCALE GENOMIC DNA]</scope>
</reference>
<evidence type="ECO:0000256" key="1">
    <source>
        <dbReference type="ARBA" id="ARBA00007416"/>
    </source>
</evidence>
<dbReference type="CDD" id="cd21553">
    <property type="entry name" value="VEFS-box_EMF2-like"/>
    <property type="match status" value="1"/>
</dbReference>
<dbReference type="Gramene" id="A05p10100.2_BraZ1">
    <property type="protein sequence ID" value="A05p10100.2_BraZ1.CDS"/>
    <property type="gene ID" value="A05g10100.2_BraZ1"/>
</dbReference>
<proteinExistence type="inferred from homology"/>
<evidence type="ECO:0008006" key="12">
    <source>
        <dbReference type="Google" id="ProtNLM"/>
    </source>
</evidence>
<gene>
    <name evidence="10" type="ORF">BRAPAZ1V2_A05P10100.2</name>
</gene>
<dbReference type="GO" id="GO:0008270">
    <property type="term" value="F:zinc ion binding"/>
    <property type="evidence" value="ECO:0007669"/>
    <property type="project" value="UniProtKB-KW"/>
</dbReference>
<organism evidence="10 11">
    <name type="scientific">Brassica campestris</name>
    <name type="common">Field mustard</name>
    <dbReference type="NCBI Taxonomy" id="3711"/>
    <lineage>
        <taxon>Eukaryota</taxon>
        <taxon>Viridiplantae</taxon>
        <taxon>Streptophyta</taxon>
        <taxon>Embryophyta</taxon>
        <taxon>Tracheophyta</taxon>
        <taxon>Spermatophyta</taxon>
        <taxon>Magnoliopsida</taxon>
        <taxon>eudicotyledons</taxon>
        <taxon>Gunneridae</taxon>
        <taxon>Pentapetalae</taxon>
        <taxon>rosids</taxon>
        <taxon>malvids</taxon>
        <taxon>Brassicales</taxon>
        <taxon>Brassicaceae</taxon>
        <taxon>Brassiceae</taxon>
        <taxon>Brassica</taxon>
    </lineage>
</organism>
<protein>
    <recommendedName>
        <fullName evidence="12">Polycomb protein VEFS-Box domain-containing protein</fullName>
    </recommendedName>
</protein>
<dbReference type="Proteomes" id="UP000694005">
    <property type="component" value="Chromosome A05"/>
</dbReference>
<evidence type="ECO:0000256" key="2">
    <source>
        <dbReference type="ARBA" id="ARBA00022723"/>
    </source>
</evidence>
<evidence type="ECO:0000259" key="8">
    <source>
        <dbReference type="Pfam" id="PF09733"/>
    </source>
</evidence>
<dbReference type="PANTHER" id="PTHR22597:SF24">
    <property type="entry name" value="POLYCOMB GROUP PROTEIN FERTILIZATION-INDEPENDENT SEED 2"/>
    <property type="match status" value="1"/>
</dbReference>
<evidence type="ECO:0000313" key="10">
    <source>
        <dbReference type="EMBL" id="CAG7874489.1"/>
    </source>
</evidence>
<dbReference type="AlphaFoldDB" id="A0A8D9DFE6"/>
<feature type="compositionally biased region" description="Basic residues" evidence="7">
    <location>
        <begin position="392"/>
        <end position="404"/>
    </location>
</feature>
<evidence type="ECO:0000256" key="4">
    <source>
        <dbReference type="ARBA" id="ARBA00022833"/>
    </source>
</evidence>
<keyword evidence="2" id="KW-0479">Metal-binding</keyword>
<dbReference type="Pfam" id="PF09733">
    <property type="entry name" value="VEFS-Box"/>
    <property type="match status" value="1"/>
</dbReference>
<feature type="region of interest" description="Disordered" evidence="7">
    <location>
        <begin position="150"/>
        <end position="206"/>
    </location>
</feature>